<protein>
    <recommendedName>
        <fullName evidence="4">Glutaredoxin-like domain</fullName>
    </recommendedName>
</protein>
<name>A0A1Q2CC48_9ACTN</name>
<dbReference type="InterPro" id="IPR008554">
    <property type="entry name" value="Glutaredoxin-like"/>
</dbReference>
<dbReference type="STRING" id="1610493.RPIT_01695"/>
<gene>
    <name evidence="2" type="ORF">RPIT_01695</name>
</gene>
<accession>A0A1Q2CC48</accession>
<dbReference type="Proteomes" id="UP000188324">
    <property type="component" value="Chromosome"/>
</dbReference>
<evidence type="ECO:0000313" key="3">
    <source>
        <dbReference type="Proteomes" id="UP000188324"/>
    </source>
</evidence>
<sequence>MTPPSRVVLLTRAGCHLCVEAEATLRRTCEDLGVAWRALDIDSEPDLRAGFTDHVPVTFVDRQLLSYWFLDEDALRAALSQPAPSRRTTSGFPPSTSSPERMQP</sequence>
<dbReference type="EMBL" id="CP019605">
    <property type="protein sequence ID" value="AQP43681.1"/>
    <property type="molecule type" value="Genomic_DNA"/>
</dbReference>
<dbReference type="KEGG" id="tfl:RPIT_01695"/>
<dbReference type="SUPFAM" id="SSF52833">
    <property type="entry name" value="Thioredoxin-like"/>
    <property type="match status" value="1"/>
</dbReference>
<evidence type="ECO:0008006" key="4">
    <source>
        <dbReference type="Google" id="ProtNLM"/>
    </source>
</evidence>
<organism evidence="2 3">
    <name type="scientific">Tessaracoccus flavus</name>
    <dbReference type="NCBI Taxonomy" id="1610493"/>
    <lineage>
        <taxon>Bacteria</taxon>
        <taxon>Bacillati</taxon>
        <taxon>Actinomycetota</taxon>
        <taxon>Actinomycetes</taxon>
        <taxon>Propionibacteriales</taxon>
        <taxon>Propionibacteriaceae</taxon>
        <taxon>Tessaracoccus</taxon>
    </lineage>
</organism>
<dbReference type="InterPro" id="IPR036249">
    <property type="entry name" value="Thioredoxin-like_sf"/>
</dbReference>
<evidence type="ECO:0000256" key="1">
    <source>
        <dbReference type="SAM" id="MobiDB-lite"/>
    </source>
</evidence>
<dbReference type="Gene3D" id="3.40.30.10">
    <property type="entry name" value="Glutaredoxin"/>
    <property type="match status" value="1"/>
</dbReference>
<feature type="region of interest" description="Disordered" evidence="1">
    <location>
        <begin position="80"/>
        <end position="104"/>
    </location>
</feature>
<evidence type="ECO:0000313" key="2">
    <source>
        <dbReference type="EMBL" id="AQP43681.1"/>
    </source>
</evidence>
<dbReference type="AlphaFoldDB" id="A0A1Q2CC48"/>
<reference evidence="2 3" key="1">
    <citation type="journal article" date="2016" name="Int. J. Syst. Evol. Microbiol.">
        <title>Tessaracoccus flavus sp. nov., isolated from the drainage system of a lindane-producing factory.</title>
        <authorList>
            <person name="Kumari R."/>
            <person name="Singh P."/>
            <person name="Schumann P."/>
            <person name="Lal R."/>
        </authorList>
    </citation>
    <scope>NUCLEOTIDE SEQUENCE [LARGE SCALE GENOMIC DNA]</scope>
    <source>
        <strain evidence="2 3">RP1T</strain>
    </source>
</reference>
<feature type="compositionally biased region" description="Low complexity" evidence="1">
    <location>
        <begin position="84"/>
        <end position="104"/>
    </location>
</feature>
<dbReference type="Pfam" id="PF05768">
    <property type="entry name" value="Glrx-like"/>
    <property type="match status" value="1"/>
</dbReference>
<proteinExistence type="predicted"/>
<keyword evidence="3" id="KW-1185">Reference proteome</keyword>